<dbReference type="Gene3D" id="3.10.129.10">
    <property type="entry name" value="Hotdog Thioesterase"/>
    <property type="match status" value="1"/>
</dbReference>
<dbReference type="CDD" id="cd03443">
    <property type="entry name" value="PaaI_thioesterase"/>
    <property type="match status" value="1"/>
</dbReference>
<reference evidence="4" key="1">
    <citation type="journal article" date="2023" name="BMC Genomics">
        <title>Chromosome-level genome assemblies of Cutaneotrichosporon spp. (Trichosporonales, Basidiomycota) reveal imbalanced evolution between nucleotide sequences and chromosome synteny.</title>
        <authorList>
            <person name="Kobayashi Y."/>
            <person name="Kayamori A."/>
            <person name="Aoki K."/>
            <person name="Shiwa Y."/>
            <person name="Matsutani M."/>
            <person name="Fujita N."/>
            <person name="Sugita T."/>
            <person name="Iwasaki W."/>
            <person name="Tanaka N."/>
            <person name="Takashima M."/>
        </authorList>
    </citation>
    <scope>NUCLEOTIDE SEQUENCE</scope>
    <source>
        <strain evidence="4">HIS019</strain>
    </source>
</reference>
<dbReference type="InterPro" id="IPR006683">
    <property type="entry name" value="Thioestr_dom"/>
</dbReference>
<dbReference type="InterPro" id="IPR029069">
    <property type="entry name" value="HotDog_dom_sf"/>
</dbReference>
<gene>
    <name evidence="4" type="ORF">CcaverHIS019_0404950</name>
</gene>
<keyword evidence="5" id="KW-1185">Reference proteome</keyword>
<dbReference type="KEGG" id="ccac:CcaHIS019_0404950"/>
<dbReference type="Proteomes" id="UP001233271">
    <property type="component" value="Chromosome 4"/>
</dbReference>
<dbReference type="SUPFAM" id="SSF54637">
    <property type="entry name" value="Thioesterase/thiol ester dehydrase-isomerase"/>
    <property type="match status" value="1"/>
</dbReference>
<proteinExistence type="predicted"/>
<dbReference type="RefSeq" id="XP_060456940.1">
    <property type="nucleotide sequence ID" value="XM_060600336.1"/>
</dbReference>
<organism evidence="4 5">
    <name type="scientific">Cutaneotrichosporon cavernicola</name>
    <dbReference type="NCBI Taxonomy" id="279322"/>
    <lineage>
        <taxon>Eukaryota</taxon>
        <taxon>Fungi</taxon>
        <taxon>Dikarya</taxon>
        <taxon>Basidiomycota</taxon>
        <taxon>Agaricomycotina</taxon>
        <taxon>Tremellomycetes</taxon>
        <taxon>Trichosporonales</taxon>
        <taxon>Trichosporonaceae</taxon>
        <taxon>Cutaneotrichosporon</taxon>
    </lineage>
</organism>
<evidence type="ECO:0000256" key="2">
    <source>
        <dbReference type="SAM" id="Phobius"/>
    </source>
</evidence>
<keyword evidence="2" id="KW-1133">Transmembrane helix</keyword>
<dbReference type="InterPro" id="IPR052061">
    <property type="entry name" value="PTE-AB_protein"/>
</dbReference>
<protein>
    <recommendedName>
        <fullName evidence="3">Thioesterase domain-containing protein</fullName>
    </recommendedName>
</protein>
<keyword evidence="2" id="KW-0472">Membrane</keyword>
<evidence type="ECO:0000256" key="1">
    <source>
        <dbReference type="SAM" id="MobiDB-lite"/>
    </source>
</evidence>
<feature type="transmembrane region" description="Helical" evidence="2">
    <location>
        <begin position="40"/>
        <end position="59"/>
    </location>
</feature>
<evidence type="ECO:0000259" key="3">
    <source>
        <dbReference type="Pfam" id="PF03061"/>
    </source>
</evidence>
<name>A0AA48L4A4_9TREE</name>
<dbReference type="PANTHER" id="PTHR47260:SF1">
    <property type="entry name" value="UPF0644 PROTEIN PB2B4.06"/>
    <property type="match status" value="1"/>
</dbReference>
<dbReference type="PANTHER" id="PTHR47260">
    <property type="entry name" value="UPF0644 PROTEIN PB2B4.06"/>
    <property type="match status" value="1"/>
</dbReference>
<evidence type="ECO:0000313" key="5">
    <source>
        <dbReference type="Proteomes" id="UP001233271"/>
    </source>
</evidence>
<dbReference type="EMBL" id="AP028215">
    <property type="protein sequence ID" value="BEI91675.1"/>
    <property type="molecule type" value="Genomic_DNA"/>
</dbReference>
<evidence type="ECO:0000313" key="4">
    <source>
        <dbReference type="EMBL" id="BEI91675.1"/>
    </source>
</evidence>
<dbReference type="Pfam" id="PF03061">
    <property type="entry name" value="4HBT"/>
    <property type="match status" value="1"/>
</dbReference>
<feature type="region of interest" description="Disordered" evidence="1">
    <location>
        <begin position="266"/>
        <end position="286"/>
    </location>
</feature>
<feature type="domain" description="Thioesterase" evidence="3">
    <location>
        <begin position="169"/>
        <end position="243"/>
    </location>
</feature>
<dbReference type="GeneID" id="85495545"/>
<dbReference type="AlphaFoldDB" id="A0AA48L4A4"/>
<sequence>MSSRLASAVRSVRQFSTTFSRRAEAVAPTAPPPARARGRWGLGVAVALAVPVAYVAGAVNPPTIALMFSPRYSPPPPDRESKIGKEITAEVERELQELALVAEMRTLSEWYESRPYEKYDPNKVHNSLTAGSLRGPGKLAVPPIAFAKENETEGVIVAHLGRSLCGHDGIIHGGLLATVFDETLARNALMNIPTHIGVTANLNINYRSPCMADQFVVVRTKLEQKKGRKVVVSGTMDTLDGERIADATAIFVEPKWAQFLQSSGVTDTLGAPTQPEGEMEMEPREL</sequence>
<accession>A0AA48L4A4</accession>
<keyword evidence="2" id="KW-0812">Transmembrane</keyword>